<feature type="compositionally biased region" description="Basic and acidic residues" evidence="2">
    <location>
        <begin position="78"/>
        <end position="87"/>
    </location>
</feature>
<proteinExistence type="predicted"/>
<name>A0ABP0TFS8_9BRYO</name>
<dbReference type="PANTHER" id="PTHR31161">
    <property type="entry name" value="PROTEIN GRAVITROPIC IN THE LIGHT 1"/>
    <property type="match status" value="1"/>
</dbReference>
<evidence type="ECO:0000256" key="1">
    <source>
        <dbReference type="SAM" id="Coils"/>
    </source>
</evidence>
<dbReference type="Proteomes" id="UP001497512">
    <property type="component" value="Chromosome 10"/>
</dbReference>
<feature type="region of interest" description="Disordered" evidence="2">
    <location>
        <begin position="262"/>
        <end position="303"/>
    </location>
</feature>
<sequence>MGEELARAARGRESIDDQPGRRKLRELIDEEMASERKAGGNAAKLNNLGSSRLTRDQRGSPTPGSNAVEVESCSTAGSRRDSAERRSGTRVGGSGIGAQLKSPPVLRQSLGYGSSKTCHISEKNLQAANPSNRSKANLQLKLQETRRPQEQQQHVEMQQELDKNGLLTRKRRGMGLGVLSPQDLMIPQNNVVECSSSEIASLKEVEDLKKRIVDLEEQSAAALGAKAQSLAGLQETLKGKDREIASLTEKLQHLETKIMMKGDPPQKQQHSAAAATATAADSGSYKDDDTAPSPKILQSATRGAKEAANSFTKTFIRTMTQIQDPQNRKTLEDRIQKESGDLSLSSKSHWKFLVQAFICRRLYAGFENESFNIDSCMSTNSWDVEQYSQDSFKQFQLYRRNNNTVSILVNNQSHDNYLRQFCFHKFQTVVDEQMELLLFSNTHHSAKILRHGLHPATEFYRSFCKLAVSVWLLQRLAFSFNNPARIFRACPGQAFDSSSMTSVVPWNSEDEENDTHAAAAAAAADSSGTTSAVVGIMLLPGFRISKSIIKTEVYLVQSDKIPSSK</sequence>
<evidence type="ECO:0000313" key="3">
    <source>
        <dbReference type="EMBL" id="CAK9195085.1"/>
    </source>
</evidence>
<evidence type="ECO:0000256" key="2">
    <source>
        <dbReference type="SAM" id="MobiDB-lite"/>
    </source>
</evidence>
<gene>
    <name evidence="3" type="ORF">CSSPTR1EN2_LOCUS2848</name>
</gene>
<feature type="compositionally biased region" description="Basic and acidic residues" evidence="2">
    <location>
        <begin position="1"/>
        <end position="20"/>
    </location>
</feature>
<keyword evidence="1" id="KW-0175">Coiled coil</keyword>
<feature type="region of interest" description="Disordered" evidence="2">
    <location>
        <begin position="1"/>
        <end position="113"/>
    </location>
</feature>
<dbReference type="EMBL" id="OZ019902">
    <property type="protein sequence ID" value="CAK9195085.1"/>
    <property type="molecule type" value="Genomic_DNA"/>
</dbReference>
<keyword evidence="4" id="KW-1185">Reference proteome</keyword>
<protein>
    <submittedName>
        <fullName evidence="3">Uncharacterized protein</fullName>
    </submittedName>
</protein>
<reference evidence="3" key="1">
    <citation type="submission" date="2024-02" db="EMBL/GenBank/DDBJ databases">
        <authorList>
            <consortium name="ELIXIR-Norway"/>
            <consortium name="Elixir Norway"/>
        </authorList>
    </citation>
    <scope>NUCLEOTIDE SEQUENCE</scope>
</reference>
<organism evidence="3 4">
    <name type="scientific">Sphagnum troendelagicum</name>
    <dbReference type="NCBI Taxonomy" id="128251"/>
    <lineage>
        <taxon>Eukaryota</taxon>
        <taxon>Viridiplantae</taxon>
        <taxon>Streptophyta</taxon>
        <taxon>Embryophyta</taxon>
        <taxon>Bryophyta</taxon>
        <taxon>Sphagnophytina</taxon>
        <taxon>Sphagnopsida</taxon>
        <taxon>Sphagnales</taxon>
        <taxon>Sphagnaceae</taxon>
        <taxon>Sphagnum</taxon>
    </lineage>
</organism>
<evidence type="ECO:0000313" key="4">
    <source>
        <dbReference type="Proteomes" id="UP001497512"/>
    </source>
</evidence>
<accession>A0ABP0TFS8</accession>
<feature type="coiled-coil region" evidence="1">
    <location>
        <begin position="198"/>
        <end position="257"/>
    </location>
</feature>
<dbReference type="InterPro" id="IPR040225">
    <property type="entry name" value="GIL1-like"/>
</dbReference>